<dbReference type="AlphaFoldDB" id="A0A285LIN5"/>
<protein>
    <submittedName>
        <fullName evidence="1">Uncharacterized protein</fullName>
    </submittedName>
</protein>
<dbReference type="Proteomes" id="UP000219565">
    <property type="component" value="Unassembled WGS sequence"/>
</dbReference>
<proteinExistence type="predicted"/>
<evidence type="ECO:0000313" key="2">
    <source>
        <dbReference type="Proteomes" id="UP000219565"/>
    </source>
</evidence>
<sequence length="68" mass="7432">MTSVAREICLSSIHVHWSAADSAFVALSDQYPDLVCHNPWSSLAAIDGLLDMIEEHCRGHRSADRPAA</sequence>
<dbReference type="EMBL" id="OBEG01000003">
    <property type="protein sequence ID" value="SNY84788.1"/>
    <property type="molecule type" value="Genomic_DNA"/>
</dbReference>
<organism evidence="1 2">
    <name type="scientific">Nocardia amikacinitolerans</name>
    <dbReference type="NCBI Taxonomy" id="756689"/>
    <lineage>
        <taxon>Bacteria</taxon>
        <taxon>Bacillati</taxon>
        <taxon>Actinomycetota</taxon>
        <taxon>Actinomycetes</taxon>
        <taxon>Mycobacteriales</taxon>
        <taxon>Nocardiaceae</taxon>
        <taxon>Nocardia</taxon>
    </lineage>
</organism>
<name>A0A285LIN5_9NOCA</name>
<keyword evidence="2" id="KW-1185">Reference proteome</keyword>
<dbReference type="RefSeq" id="WP_143861474.1">
    <property type="nucleotide sequence ID" value="NZ_JAMTCV010000009.1"/>
</dbReference>
<evidence type="ECO:0000313" key="1">
    <source>
        <dbReference type="EMBL" id="SNY84788.1"/>
    </source>
</evidence>
<gene>
    <name evidence="1" type="ORF">SAMN04244553_3674</name>
</gene>
<reference evidence="1 2" key="1">
    <citation type="submission" date="2017-09" db="EMBL/GenBank/DDBJ databases">
        <authorList>
            <person name="Ehlers B."/>
            <person name="Leendertz F.H."/>
        </authorList>
    </citation>
    <scope>NUCLEOTIDE SEQUENCE [LARGE SCALE GENOMIC DNA]</scope>
    <source>
        <strain evidence="1 2">DSM 45537</strain>
    </source>
</reference>
<dbReference type="OrthoDB" id="4558785at2"/>
<accession>A0A285LIN5</accession>